<evidence type="ECO:0000259" key="1">
    <source>
        <dbReference type="PROSITE" id="PS50280"/>
    </source>
</evidence>
<proteinExistence type="predicted"/>
<comment type="caution">
    <text evidence="2">The sequence shown here is derived from an EMBL/GenBank/DDBJ whole genome shotgun (WGS) entry which is preliminary data.</text>
</comment>
<dbReference type="AlphaFoldDB" id="A0A8H2VNJ7"/>
<dbReference type="SUPFAM" id="SSF82199">
    <property type="entry name" value="SET domain"/>
    <property type="match status" value="1"/>
</dbReference>
<dbReference type="InterPro" id="IPR053209">
    <property type="entry name" value="Gramillin-biosynth_MTr"/>
</dbReference>
<dbReference type="InterPro" id="IPR001214">
    <property type="entry name" value="SET_dom"/>
</dbReference>
<dbReference type="InterPro" id="IPR011990">
    <property type="entry name" value="TPR-like_helical_dom_sf"/>
</dbReference>
<evidence type="ECO:0000313" key="2">
    <source>
        <dbReference type="EMBL" id="CAD6441590.1"/>
    </source>
</evidence>
<gene>
    <name evidence="2" type="ORF">SCLTRI_LOCUS1376</name>
</gene>
<dbReference type="PROSITE" id="PS50280">
    <property type="entry name" value="SET"/>
    <property type="match status" value="1"/>
</dbReference>
<dbReference type="PANTHER" id="PTHR47643:SF2">
    <property type="entry name" value="TPR DOMAIN PROTEIN (AFU_ORTHOLOGUE AFUA_5G12710)"/>
    <property type="match status" value="1"/>
</dbReference>
<dbReference type="EMBL" id="CAJHIA010000006">
    <property type="protein sequence ID" value="CAD6441590.1"/>
    <property type="molecule type" value="Genomic_DNA"/>
</dbReference>
<organism evidence="2 3">
    <name type="scientific">Sclerotinia trifoliorum</name>
    <dbReference type="NCBI Taxonomy" id="28548"/>
    <lineage>
        <taxon>Eukaryota</taxon>
        <taxon>Fungi</taxon>
        <taxon>Dikarya</taxon>
        <taxon>Ascomycota</taxon>
        <taxon>Pezizomycotina</taxon>
        <taxon>Leotiomycetes</taxon>
        <taxon>Helotiales</taxon>
        <taxon>Sclerotiniaceae</taxon>
        <taxon>Sclerotinia</taxon>
    </lineage>
</organism>
<feature type="domain" description="SET" evidence="1">
    <location>
        <begin position="356"/>
        <end position="546"/>
    </location>
</feature>
<evidence type="ECO:0000313" key="3">
    <source>
        <dbReference type="Proteomes" id="UP000624404"/>
    </source>
</evidence>
<dbReference type="Gene3D" id="2.170.270.10">
    <property type="entry name" value="SET domain"/>
    <property type="match status" value="1"/>
</dbReference>
<dbReference type="InterPro" id="IPR046341">
    <property type="entry name" value="SET_dom_sf"/>
</dbReference>
<reference evidence="2" key="1">
    <citation type="submission" date="2020-10" db="EMBL/GenBank/DDBJ databases">
        <authorList>
            <person name="Kusch S."/>
        </authorList>
    </citation>
    <scope>NUCLEOTIDE SEQUENCE</scope>
    <source>
        <strain evidence="2">SwB9</strain>
    </source>
</reference>
<keyword evidence="3" id="KW-1185">Reference proteome</keyword>
<protein>
    <submittedName>
        <fullName evidence="2">3c2d51b7-61c0-40bd-aa03-df84c6db89a9</fullName>
    </submittedName>
</protein>
<dbReference type="OrthoDB" id="438641at2759"/>
<name>A0A8H2VNJ7_9HELO</name>
<sequence length="735" mass="82644">MDIDNVSEVPKYIQILDRQQKALKAAMARQGQRPRDLKHRQELVTQFMVSILSHKMMRLGPQTTSQIHTSFVPIPYNPCTTPLDELKPTCIRDLGLETHHRGNHLLVRALTPPTRMTAIMAIVEDENGDAIQLQLYQQPDEKIRPATSVIMKNDAFLIKEPYFKTTSDGGYGLRVDHVSDIIRLDGHHDLLPEKWKPTVLDIGKTPDDWKLEGNVAMERNHYWEAIQSYTAALKCHPPVETAKIIRLNRALAYLKDGSLDAALADTECMISPSDASEKALYRGGQALYRLGRFSECHDISEHFCKKSPTSSLATAELKRVRRRLAEQQSGIYDFEEIYKEISMTKPPHLDHATFIGSIVVKPSPGRGQGLFTTKAVKAGELLLCEKAFAHCYSGNSEDSEKFSRITLLMNVHTNEMTLGTQADLITAIVQKLWKNPSLIPGFNALYRGSYKLAERTEVDGKPAIDTFLVGQIMTLNVFGCPLSSYEDYSSASKENDKYHSCGIWLVASKINHSCLSNARRSFMGDLQLVRATRDIPANTEITFWYQIPTGESEEMKKQLRTWGFECKCIICVDSETTPKNHARMRKKLLRDLKALLSASEVDTAKAERLLSALEKTYTHPATDVPRLILREPYFTLSGIYSKLGKTDKAVSMILKGLTSIGFVIENANLPALPDKMIEVEKWGLPMPGVVEAWVFLYNTYSVLAPWYLKKVRDAAMLAYAICIGEDGTFGRVHGV</sequence>
<dbReference type="Proteomes" id="UP000624404">
    <property type="component" value="Unassembled WGS sequence"/>
</dbReference>
<dbReference type="SMART" id="SM00317">
    <property type="entry name" value="SET"/>
    <property type="match status" value="1"/>
</dbReference>
<dbReference type="Gene3D" id="1.25.40.10">
    <property type="entry name" value="Tetratricopeptide repeat domain"/>
    <property type="match status" value="1"/>
</dbReference>
<dbReference type="Pfam" id="PF00856">
    <property type="entry name" value="SET"/>
    <property type="match status" value="1"/>
</dbReference>
<dbReference type="SUPFAM" id="SSF48452">
    <property type="entry name" value="TPR-like"/>
    <property type="match status" value="1"/>
</dbReference>
<dbReference type="PANTHER" id="PTHR47643">
    <property type="entry name" value="TPR DOMAIN PROTEIN (AFU_ORTHOLOGUE AFUA_5G12710)"/>
    <property type="match status" value="1"/>
</dbReference>
<accession>A0A8H2VNJ7</accession>